<evidence type="ECO:0000313" key="4">
    <source>
        <dbReference type="Proteomes" id="UP000031036"/>
    </source>
</evidence>
<evidence type="ECO:0000256" key="1">
    <source>
        <dbReference type="SAM" id="MobiDB-lite"/>
    </source>
</evidence>
<accession>A0A0B2UWT2</accession>
<feature type="region of interest" description="Disordered" evidence="1">
    <location>
        <begin position="280"/>
        <end position="306"/>
    </location>
</feature>
<dbReference type="AlphaFoldDB" id="A0A0B2UWT2"/>
<comment type="caution">
    <text evidence="3">The sequence shown here is derived from an EMBL/GenBank/DDBJ whole genome shotgun (WGS) entry which is preliminary data.</text>
</comment>
<evidence type="ECO:0000256" key="2">
    <source>
        <dbReference type="SAM" id="Phobius"/>
    </source>
</evidence>
<keyword evidence="2" id="KW-0472">Membrane</keyword>
<protein>
    <submittedName>
        <fullName evidence="3">Uncharacterized protein</fullName>
    </submittedName>
</protein>
<gene>
    <name evidence="3" type="ORF">Tcan_06964</name>
</gene>
<feature type="transmembrane region" description="Helical" evidence="2">
    <location>
        <begin position="6"/>
        <end position="26"/>
    </location>
</feature>
<evidence type="ECO:0000313" key="3">
    <source>
        <dbReference type="EMBL" id="KHN73305.1"/>
    </source>
</evidence>
<keyword evidence="2" id="KW-1133">Transmembrane helix</keyword>
<feature type="compositionally biased region" description="Polar residues" evidence="1">
    <location>
        <begin position="293"/>
        <end position="305"/>
    </location>
</feature>
<keyword evidence="4" id="KW-1185">Reference proteome</keyword>
<sequence length="327" mass="36677">MIIYVFNVQSILFASISILSLFICIAKKGWKRKRSLSKAVVERSVRMSLRSKIPDGDSSSSSFLLATSAPLQSLSKSPDLKESTKPEPSLQLRSTQRIEVDEIKVATPTDSETKFAVEEWKVSSTPTQDAQDKAVRLDVIPVESMRKVEQTQESDERQLHRPLEKQKDVAVEIRPPISHSVQLPLDSTQRFDFADESLNLEETQMSEKNLRNELDKIAEATASMPLSQTGEITETEEYSSIAENKTAIDKSMTARETYSTSDEEDAIVHNPQPAKSLAMRSAKKTSKNMRFQPESQVNLQQSQGVNKAKLPPVVQEKAQNRHACIPF</sequence>
<dbReference type="Proteomes" id="UP000031036">
    <property type="component" value="Unassembled WGS sequence"/>
</dbReference>
<keyword evidence="2" id="KW-0812">Transmembrane</keyword>
<feature type="region of interest" description="Disordered" evidence="1">
    <location>
        <begin position="74"/>
        <end position="93"/>
    </location>
</feature>
<dbReference type="EMBL" id="JPKZ01003126">
    <property type="protein sequence ID" value="KHN73305.1"/>
    <property type="molecule type" value="Genomic_DNA"/>
</dbReference>
<organism evidence="3 4">
    <name type="scientific">Toxocara canis</name>
    <name type="common">Canine roundworm</name>
    <dbReference type="NCBI Taxonomy" id="6265"/>
    <lineage>
        <taxon>Eukaryota</taxon>
        <taxon>Metazoa</taxon>
        <taxon>Ecdysozoa</taxon>
        <taxon>Nematoda</taxon>
        <taxon>Chromadorea</taxon>
        <taxon>Rhabditida</taxon>
        <taxon>Spirurina</taxon>
        <taxon>Ascaridomorpha</taxon>
        <taxon>Ascaridoidea</taxon>
        <taxon>Toxocaridae</taxon>
        <taxon>Toxocara</taxon>
    </lineage>
</organism>
<proteinExistence type="predicted"/>
<reference evidence="3 4" key="1">
    <citation type="submission" date="2014-11" db="EMBL/GenBank/DDBJ databases">
        <title>Genetic blueprint of the zoonotic pathogen Toxocara canis.</title>
        <authorList>
            <person name="Zhu X.-Q."/>
            <person name="Korhonen P.K."/>
            <person name="Cai H."/>
            <person name="Young N.D."/>
            <person name="Nejsum P."/>
            <person name="von Samson-Himmelstjerna G."/>
            <person name="Boag P.R."/>
            <person name="Tan P."/>
            <person name="Li Q."/>
            <person name="Min J."/>
            <person name="Yang Y."/>
            <person name="Wang X."/>
            <person name="Fang X."/>
            <person name="Hall R.S."/>
            <person name="Hofmann A."/>
            <person name="Sternberg P.W."/>
            <person name="Jex A.R."/>
            <person name="Gasser R.B."/>
        </authorList>
    </citation>
    <scope>NUCLEOTIDE SEQUENCE [LARGE SCALE GENOMIC DNA]</scope>
    <source>
        <strain evidence="3">PN_DK_2014</strain>
    </source>
</reference>
<name>A0A0B2UWT2_TOXCA</name>